<name>A0A176WLR0_MARPO</name>
<evidence type="ECO:0000313" key="1">
    <source>
        <dbReference type="EMBL" id="OAE34100.1"/>
    </source>
</evidence>
<gene>
    <name evidence="1" type="ORF">AXG93_2891s1240</name>
</gene>
<comment type="caution">
    <text evidence="1">The sequence shown here is derived from an EMBL/GenBank/DDBJ whole genome shotgun (WGS) entry which is preliminary data.</text>
</comment>
<dbReference type="EMBL" id="LVLJ01000455">
    <property type="protein sequence ID" value="OAE34100.1"/>
    <property type="molecule type" value="Genomic_DNA"/>
</dbReference>
<protein>
    <submittedName>
        <fullName evidence="1">Uncharacterized protein</fullName>
    </submittedName>
</protein>
<accession>A0A176WLR0</accession>
<evidence type="ECO:0000313" key="2">
    <source>
        <dbReference type="Proteomes" id="UP000077202"/>
    </source>
</evidence>
<keyword evidence="2" id="KW-1185">Reference proteome</keyword>
<organism evidence="1 2">
    <name type="scientific">Marchantia polymorpha subsp. ruderalis</name>
    <dbReference type="NCBI Taxonomy" id="1480154"/>
    <lineage>
        <taxon>Eukaryota</taxon>
        <taxon>Viridiplantae</taxon>
        <taxon>Streptophyta</taxon>
        <taxon>Embryophyta</taxon>
        <taxon>Marchantiophyta</taxon>
        <taxon>Marchantiopsida</taxon>
        <taxon>Marchantiidae</taxon>
        <taxon>Marchantiales</taxon>
        <taxon>Marchantiaceae</taxon>
        <taxon>Marchantia</taxon>
    </lineage>
</organism>
<dbReference type="Proteomes" id="UP000077202">
    <property type="component" value="Unassembled WGS sequence"/>
</dbReference>
<reference evidence="1" key="1">
    <citation type="submission" date="2016-03" db="EMBL/GenBank/DDBJ databases">
        <title>Mechanisms controlling the formation of the plant cell surface in tip-growing cells are functionally conserved among land plants.</title>
        <authorList>
            <person name="Honkanen S."/>
            <person name="Jones V.A."/>
            <person name="Morieri G."/>
            <person name="Champion C."/>
            <person name="Hetherington A.J."/>
            <person name="Kelly S."/>
            <person name="Saint-Marcoux D."/>
            <person name="Proust H."/>
            <person name="Prescott H."/>
            <person name="Dolan L."/>
        </authorList>
    </citation>
    <scope>NUCLEOTIDE SEQUENCE [LARGE SCALE GENOMIC DNA]</scope>
    <source>
        <tissue evidence="1">Whole gametophyte</tissue>
    </source>
</reference>
<dbReference type="AlphaFoldDB" id="A0A176WLR0"/>
<proteinExistence type="predicted"/>
<sequence length="121" mass="13556">MVSRAEAPKEEHNDQNSRFSGCKRLLVLLGKVAFQGIVELSPHSVWDLRLFGKLGFGNMCSDEHGFRCATQHLLLLLLSLIDASPRSTSSSELLFRKYGWPLLAHKSPAPDVPLFQPLRDL</sequence>